<dbReference type="Gene3D" id="3.10.10.10">
    <property type="entry name" value="HIV Type 1 Reverse Transcriptase, subunit A, domain 1"/>
    <property type="match status" value="1"/>
</dbReference>
<evidence type="ECO:0000256" key="2">
    <source>
        <dbReference type="ARBA" id="ARBA00023128"/>
    </source>
</evidence>
<comment type="caution">
    <text evidence="4">The sequence shown here is derived from an EMBL/GenBank/DDBJ whole genome shotgun (WGS) entry which is preliminary data.</text>
</comment>
<dbReference type="SUPFAM" id="SSF56672">
    <property type="entry name" value="DNA/RNA polymerases"/>
    <property type="match status" value="1"/>
</dbReference>
<protein>
    <submittedName>
        <fullName evidence="4">WGS project CBMG000000000 data, contig CS5907-c000684</fullName>
    </submittedName>
</protein>
<name>A0A096PEY6_9HYPO</name>
<evidence type="ECO:0000256" key="1">
    <source>
        <dbReference type="ARBA" id="ARBA00004173"/>
    </source>
</evidence>
<organism evidence="4">
    <name type="scientific">Fusarium acuminatum CS5907</name>
    <dbReference type="NCBI Taxonomy" id="1318461"/>
    <lineage>
        <taxon>Eukaryota</taxon>
        <taxon>Fungi</taxon>
        <taxon>Dikarya</taxon>
        <taxon>Ascomycota</taxon>
        <taxon>Pezizomycotina</taxon>
        <taxon>Sordariomycetes</taxon>
        <taxon>Hypocreomycetidae</taxon>
        <taxon>Hypocreales</taxon>
        <taxon>Nectriaceae</taxon>
        <taxon>Fusarium</taxon>
        <taxon>Fusarium tricinctum species complex</taxon>
    </lineage>
</organism>
<comment type="subcellular location">
    <subcellularLocation>
        <location evidence="1">Mitochondrion</location>
    </subcellularLocation>
</comment>
<feature type="compositionally biased region" description="Polar residues" evidence="3">
    <location>
        <begin position="37"/>
        <end position="47"/>
    </location>
</feature>
<dbReference type="EMBL" id="CBMG010000682">
    <property type="protein sequence ID" value="CEG03377.1"/>
    <property type="molecule type" value="Genomic_DNA"/>
</dbReference>
<dbReference type="GO" id="GO:0005739">
    <property type="term" value="C:mitochondrion"/>
    <property type="evidence" value="ECO:0007669"/>
    <property type="project" value="UniProtKB-SubCell"/>
</dbReference>
<accession>A0A096PEY6</accession>
<proteinExistence type="predicted"/>
<reference evidence="4" key="1">
    <citation type="submission" date="2013-05" db="EMBL/GenBank/DDBJ databases">
        <title>Draft genome sequences of six wheat associated Fusarium spp. isolates.</title>
        <authorList>
            <person name="Moolhuijzen P.M."/>
            <person name="Manners J.M."/>
            <person name="Wilcox S."/>
            <person name="Bellgard M.I."/>
            <person name="Gardiner D.M."/>
        </authorList>
    </citation>
    <scope>NUCLEOTIDE SEQUENCE</scope>
    <source>
        <strain evidence="4">CS5907</strain>
        <strain evidence="4">CS5907</strain>
    </source>
</reference>
<feature type="region of interest" description="Disordered" evidence="3">
    <location>
        <begin position="34"/>
        <end position="66"/>
    </location>
</feature>
<dbReference type="AlphaFoldDB" id="A0A096PEY6"/>
<keyword evidence="2" id="KW-0496">Mitochondrion</keyword>
<evidence type="ECO:0000256" key="3">
    <source>
        <dbReference type="SAM" id="MobiDB-lite"/>
    </source>
</evidence>
<evidence type="ECO:0000313" key="4">
    <source>
        <dbReference type="EMBL" id="CEG03377.1"/>
    </source>
</evidence>
<dbReference type="InterPro" id="IPR043502">
    <property type="entry name" value="DNA/RNA_pol_sf"/>
</dbReference>
<sequence length="66" mass="7359">MPGGELPFGPLYGMSRDELLALREWLEENLRKGFIRPSSSPVASPSLEQRHSERPLPATPDQGDLE</sequence>
<gene>
    <name evidence="4" type="ORF">BN851_0036380</name>
</gene>